<sequence length="235" mass="25756">MTVRVTVVVVVVVIVVAGLIAGLVTAACVAVIAAVLVVFIYRRRRRCPAGHPVIDNHPSTLPEMNLCETRNFDPSEQHETNLYETVPEDSDTLPPDDTHVYYNNGVTMTPPDDTHVYYNDQSGVRGAKKKRARGAKTSPDVALDELYSKPNKQSKPANDSEDYDFVWTAGGSGGADEGGTDVENQDLDYIDLDHNVTPVQKSEGVSARSPEVTYTKVQPKGGDEDMQMVENELYN</sequence>
<reference evidence="3" key="1">
    <citation type="journal article" date="2023" name="Mol. Biol. Evol.">
        <title>Third-Generation Sequencing Reveals the Adaptive Role of the Epigenome in Three Deep-Sea Polychaetes.</title>
        <authorList>
            <person name="Perez M."/>
            <person name="Aroh O."/>
            <person name="Sun Y."/>
            <person name="Lan Y."/>
            <person name="Juniper S.K."/>
            <person name="Young C.R."/>
            <person name="Angers B."/>
            <person name="Qian P.Y."/>
        </authorList>
    </citation>
    <scope>NUCLEOTIDE SEQUENCE</scope>
    <source>
        <strain evidence="3">R07B-5</strain>
    </source>
</reference>
<feature type="region of interest" description="Disordered" evidence="1">
    <location>
        <begin position="199"/>
        <end position="235"/>
    </location>
</feature>
<evidence type="ECO:0000313" key="3">
    <source>
        <dbReference type="EMBL" id="KAK2188100.1"/>
    </source>
</evidence>
<organism evidence="3 4">
    <name type="scientific">Ridgeia piscesae</name>
    <name type="common">Tubeworm</name>
    <dbReference type="NCBI Taxonomy" id="27915"/>
    <lineage>
        <taxon>Eukaryota</taxon>
        <taxon>Metazoa</taxon>
        <taxon>Spiralia</taxon>
        <taxon>Lophotrochozoa</taxon>
        <taxon>Annelida</taxon>
        <taxon>Polychaeta</taxon>
        <taxon>Sedentaria</taxon>
        <taxon>Canalipalpata</taxon>
        <taxon>Sabellida</taxon>
        <taxon>Siboglinidae</taxon>
        <taxon>Ridgeia</taxon>
    </lineage>
</organism>
<keyword evidence="2" id="KW-0812">Transmembrane</keyword>
<name>A0AAD9P515_RIDPI</name>
<evidence type="ECO:0000256" key="1">
    <source>
        <dbReference type="SAM" id="MobiDB-lite"/>
    </source>
</evidence>
<evidence type="ECO:0000313" key="4">
    <source>
        <dbReference type="Proteomes" id="UP001209878"/>
    </source>
</evidence>
<evidence type="ECO:0000256" key="2">
    <source>
        <dbReference type="SAM" id="Phobius"/>
    </source>
</evidence>
<feature type="transmembrane region" description="Helical" evidence="2">
    <location>
        <begin position="6"/>
        <end position="39"/>
    </location>
</feature>
<feature type="region of interest" description="Disordered" evidence="1">
    <location>
        <begin position="112"/>
        <end position="162"/>
    </location>
</feature>
<keyword evidence="2" id="KW-0472">Membrane</keyword>
<dbReference type="AlphaFoldDB" id="A0AAD9P515"/>
<keyword evidence="2" id="KW-1133">Transmembrane helix</keyword>
<protein>
    <submittedName>
        <fullName evidence="3">Uncharacterized protein</fullName>
    </submittedName>
</protein>
<gene>
    <name evidence="3" type="ORF">NP493_144g05014</name>
</gene>
<dbReference type="PROSITE" id="PS51257">
    <property type="entry name" value="PROKAR_LIPOPROTEIN"/>
    <property type="match status" value="1"/>
</dbReference>
<comment type="caution">
    <text evidence="3">The sequence shown here is derived from an EMBL/GenBank/DDBJ whole genome shotgun (WGS) entry which is preliminary data.</text>
</comment>
<keyword evidence="4" id="KW-1185">Reference proteome</keyword>
<dbReference type="Proteomes" id="UP001209878">
    <property type="component" value="Unassembled WGS sequence"/>
</dbReference>
<dbReference type="EMBL" id="JAODUO010000144">
    <property type="protein sequence ID" value="KAK2188100.1"/>
    <property type="molecule type" value="Genomic_DNA"/>
</dbReference>
<proteinExistence type="predicted"/>
<accession>A0AAD9P515</accession>